<feature type="disulfide bond" evidence="15">
    <location>
        <begin position="38"/>
        <end position="307"/>
    </location>
</feature>
<evidence type="ECO:0000256" key="11">
    <source>
        <dbReference type="ARBA" id="ARBA00023324"/>
    </source>
</evidence>
<dbReference type="SUPFAM" id="SSF48113">
    <property type="entry name" value="Heme-dependent peroxidases"/>
    <property type="match status" value="1"/>
</dbReference>
<dbReference type="EC" id="1.11.1.-" evidence="16"/>
<feature type="disulfide bond" evidence="15">
    <location>
        <begin position="58"/>
        <end position="144"/>
    </location>
</feature>
<dbReference type="InterPro" id="IPR002016">
    <property type="entry name" value="Haem_peroxidase"/>
</dbReference>
<dbReference type="PRINTS" id="PR00458">
    <property type="entry name" value="PEROXIDASE"/>
</dbReference>
<dbReference type="InterPro" id="IPR044831">
    <property type="entry name" value="Ccp1-like"/>
</dbReference>
<dbReference type="GO" id="GO:0034599">
    <property type="term" value="P:cellular response to oxidative stress"/>
    <property type="evidence" value="ECO:0007669"/>
    <property type="project" value="InterPro"/>
</dbReference>
<accession>A0AAW0BQM6</accession>
<keyword evidence="15" id="KW-1015">Disulfide bond</keyword>
<dbReference type="CDD" id="cd00692">
    <property type="entry name" value="ligninase"/>
    <property type="match status" value="1"/>
</dbReference>
<dbReference type="GO" id="GO:0042744">
    <property type="term" value="P:hydrogen peroxide catabolic process"/>
    <property type="evidence" value="ECO:0007669"/>
    <property type="project" value="UniProtKB-KW"/>
</dbReference>
<comment type="cofactor">
    <cofactor evidence="13 16">
        <name>Ca(2+)</name>
        <dbReference type="ChEBI" id="CHEBI:29108"/>
    </cofactor>
    <text evidence="13 16">Binds 2 calcium ions per subunit.</text>
</comment>
<feature type="binding site" evidence="13">
    <location>
        <position position="92"/>
    </location>
    <ligand>
        <name>Ca(2+)</name>
        <dbReference type="ChEBI" id="CHEBI:29108"/>
        <label>1</label>
    </ligand>
</feature>
<evidence type="ECO:0000256" key="6">
    <source>
        <dbReference type="ARBA" id="ARBA00022729"/>
    </source>
</evidence>
<dbReference type="Proteomes" id="UP001383192">
    <property type="component" value="Unassembled WGS sequence"/>
</dbReference>
<dbReference type="PANTHER" id="PTHR31356:SF66">
    <property type="entry name" value="CATALASE-PEROXIDASE"/>
    <property type="match status" value="1"/>
</dbReference>
<keyword evidence="9 13" id="KW-0408">Iron</keyword>
<name>A0AAW0BQM6_9AGAR</name>
<dbReference type="InterPro" id="IPR024589">
    <property type="entry name" value="Ligninase_C"/>
</dbReference>
<evidence type="ECO:0000256" key="2">
    <source>
        <dbReference type="ARBA" id="ARBA00022525"/>
    </source>
</evidence>
<dbReference type="GO" id="GO:0004601">
    <property type="term" value="F:peroxidase activity"/>
    <property type="evidence" value="ECO:0007669"/>
    <property type="project" value="UniProtKB-KW"/>
</dbReference>
<evidence type="ECO:0000256" key="16">
    <source>
        <dbReference type="RuleBase" id="RU363051"/>
    </source>
</evidence>
<dbReference type="GO" id="GO:0000302">
    <property type="term" value="P:response to reactive oxygen species"/>
    <property type="evidence" value="ECO:0007669"/>
    <property type="project" value="TreeGrafter"/>
</dbReference>
<evidence type="ECO:0000313" key="18">
    <source>
        <dbReference type="EMBL" id="KAK7029540.1"/>
    </source>
</evidence>
<dbReference type="Pfam" id="PF00141">
    <property type="entry name" value="peroxidase"/>
    <property type="match status" value="1"/>
</dbReference>
<dbReference type="PROSITE" id="PS50873">
    <property type="entry name" value="PEROXIDASE_4"/>
    <property type="match status" value="1"/>
</dbReference>
<evidence type="ECO:0000256" key="8">
    <source>
        <dbReference type="ARBA" id="ARBA00023002"/>
    </source>
</evidence>
<sequence length="410" mass="44257">MQFKNLLTLLPFVVVAQAGPFSKRADCGNGRTAEHEQCCVWYDVLDDLQTDIFVKEPCGKTVHESLRLSFHDAIGYSPRLFSQGEFGGGGADGSIIQHANVEMRYGGNRGLEEIIERQTPLGPRYNVAYGDLIQFAAAVGITQCPGAPRLEFLAGRNKTSQASPDLLPSPADSPDKIFDRLGDAGFSPDEVIDLLISHTIGGQEHVDEATPNTPFDTTPEKFDSQFFVETLLKGTVQPPNGLQPGAELPPLRGAFRLASDAALARDPRTSCRFQSYITDQASMQSRFRAAMSKLAVLGQNRDNLVDCSEIIPEAKTLSGKPFLPAGKSMQDIQPACSATPFPILTAQPGRETAVHPETLSATLLDARALPTDLDDSEHECDLPMFVQSGLGVAVRTKREGPKVNSSADSA</sequence>
<feature type="active site" description="Proton acceptor" evidence="12">
    <location>
        <position position="71"/>
    </location>
</feature>
<evidence type="ECO:0000256" key="10">
    <source>
        <dbReference type="ARBA" id="ARBA00023180"/>
    </source>
</evidence>
<feature type="disulfide bond" evidence="15">
    <location>
        <begin position="271"/>
        <end position="336"/>
    </location>
</feature>
<dbReference type="Gene3D" id="1.10.420.10">
    <property type="entry name" value="Peroxidase, domain 2"/>
    <property type="match status" value="1"/>
</dbReference>
<keyword evidence="10" id="KW-0325">Glycoprotein</keyword>
<dbReference type="InterPro" id="IPR001621">
    <property type="entry name" value="Ligninase"/>
</dbReference>
<keyword evidence="11" id="KW-0376">Hydrogen peroxide</keyword>
<dbReference type="AlphaFoldDB" id="A0AAW0BQM6"/>
<keyword evidence="2" id="KW-0964">Secreted</keyword>
<evidence type="ECO:0000256" key="4">
    <source>
        <dbReference type="ARBA" id="ARBA00022617"/>
    </source>
</evidence>
<protein>
    <recommendedName>
        <fullName evidence="16">Peroxidase</fullName>
        <ecNumber evidence="16">1.11.1.-</ecNumber>
    </recommendedName>
</protein>
<evidence type="ECO:0000256" key="1">
    <source>
        <dbReference type="ARBA" id="ARBA00006089"/>
    </source>
</evidence>
<feature type="site" description="Transition state stabilizer" evidence="14">
    <location>
        <position position="67"/>
    </location>
</feature>
<evidence type="ECO:0000256" key="13">
    <source>
        <dbReference type="PIRSR" id="PIRSR601621-2"/>
    </source>
</evidence>
<dbReference type="GO" id="GO:0046872">
    <property type="term" value="F:metal ion binding"/>
    <property type="evidence" value="ECO:0007669"/>
    <property type="project" value="UniProtKB-UniRule"/>
</dbReference>
<dbReference type="PRINTS" id="PR00462">
    <property type="entry name" value="LIGNINASE"/>
</dbReference>
<keyword evidence="3 16" id="KW-0575">Peroxidase</keyword>
<dbReference type="EMBL" id="JAYKXP010000081">
    <property type="protein sequence ID" value="KAK7029540.1"/>
    <property type="molecule type" value="Genomic_DNA"/>
</dbReference>
<feature type="domain" description="Plant heme peroxidase family profile" evidence="17">
    <location>
        <begin position="127"/>
        <end position="340"/>
    </location>
</feature>
<keyword evidence="7 13" id="KW-0106">Calcium</keyword>
<evidence type="ECO:0000256" key="12">
    <source>
        <dbReference type="PIRSR" id="PIRSR601621-1"/>
    </source>
</evidence>
<comment type="similarity">
    <text evidence="1 16">Belongs to the peroxidase family. Ligninase subfamily.</text>
</comment>
<dbReference type="Gene3D" id="1.10.520.10">
    <property type="match status" value="1"/>
</dbReference>
<feature type="binding site" evidence="13">
    <location>
        <position position="218"/>
    </location>
    <ligand>
        <name>Ca(2+)</name>
        <dbReference type="ChEBI" id="CHEBI:29108"/>
        <label>2</label>
    </ligand>
</feature>
<keyword evidence="6 16" id="KW-0732">Signal</keyword>
<dbReference type="PANTHER" id="PTHR31356">
    <property type="entry name" value="THYLAKOID LUMENAL 29 KDA PROTEIN, CHLOROPLASTIC-RELATED"/>
    <property type="match status" value="1"/>
</dbReference>
<dbReference type="InterPro" id="IPR010255">
    <property type="entry name" value="Haem_peroxidase_sf"/>
</dbReference>
<proteinExistence type="inferred from homology"/>
<evidence type="ECO:0000256" key="3">
    <source>
        <dbReference type="ARBA" id="ARBA00022559"/>
    </source>
</evidence>
<keyword evidence="8 16" id="KW-0560">Oxidoreductase</keyword>
<keyword evidence="5 13" id="KW-0479">Metal-binding</keyword>
<evidence type="ECO:0000256" key="7">
    <source>
        <dbReference type="ARBA" id="ARBA00022837"/>
    </source>
</evidence>
<evidence type="ECO:0000256" key="5">
    <source>
        <dbReference type="ARBA" id="ARBA00022723"/>
    </source>
</evidence>
<keyword evidence="4 13" id="KW-0349">Heme</keyword>
<comment type="cofactor">
    <cofactor evidence="13">
        <name>heme b</name>
        <dbReference type="ChEBI" id="CHEBI:60344"/>
    </cofactor>
    <text evidence="13">Binds 1 heme b (iron(II)-protoporphyrin IX) group per subunit.</text>
</comment>
<dbReference type="Pfam" id="PF11895">
    <property type="entry name" value="Peroxidase_ext"/>
    <property type="match status" value="1"/>
</dbReference>
<feature type="chain" id="PRO_5043101069" description="Peroxidase" evidence="16">
    <location>
        <begin position="19"/>
        <end position="410"/>
    </location>
</feature>
<dbReference type="InterPro" id="IPR019794">
    <property type="entry name" value="Peroxidases_AS"/>
</dbReference>
<evidence type="ECO:0000256" key="14">
    <source>
        <dbReference type="PIRSR" id="PIRSR601621-3"/>
    </source>
</evidence>
<feature type="disulfide bond" evidence="15">
    <location>
        <begin position="27"/>
        <end position="39"/>
    </location>
</feature>
<dbReference type="GO" id="GO:0020037">
    <property type="term" value="F:heme binding"/>
    <property type="evidence" value="ECO:0007669"/>
    <property type="project" value="UniProtKB-UniRule"/>
</dbReference>
<evidence type="ECO:0000313" key="19">
    <source>
        <dbReference type="Proteomes" id="UP001383192"/>
    </source>
</evidence>
<feature type="binding site" description="axial binding residue" evidence="13">
    <location>
        <position position="198"/>
    </location>
    <ligand>
        <name>heme b</name>
        <dbReference type="ChEBI" id="CHEBI:60344"/>
    </ligand>
    <ligandPart>
        <name>Fe</name>
        <dbReference type="ChEBI" id="CHEBI:18248"/>
    </ligandPart>
</feature>
<reference evidence="18 19" key="1">
    <citation type="submission" date="2024-01" db="EMBL/GenBank/DDBJ databases">
        <title>A draft genome for a cacao thread blight-causing isolate of Paramarasmius palmivorus.</title>
        <authorList>
            <person name="Baruah I.K."/>
            <person name="Bukari Y."/>
            <person name="Amoako-Attah I."/>
            <person name="Meinhardt L.W."/>
            <person name="Bailey B.A."/>
            <person name="Cohen S.P."/>
        </authorList>
    </citation>
    <scope>NUCLEOTIDE SEQUENCE [LARGE SCALE GENOMIC DNA]</scope>
    <source>
        <strain evidence="18 19">GH-12</strain>
    </source>
</reference>
<dbReference type="PROSITE" id="PS00436">
    <property type="entry name" value="PEROXIDASE_2"/>
    <property type="match status" value="1"/>
</dbReference>
<feature type="binding site" evidence="13">
    <location>
        <position position="94"/>
    </location>
    <ligand>
        <name>Ca(2+)</name>
        <dbReference type="ChEBI" id="CHEBI:29108"/>
        <label>1</label>
    </ligand>
</feature>
<evidence type="ECO:0000259" key="17">
    <source>
        <dbReference type="PROSITE" id="PS50873"/>
    </source>
</evidence>
<organism evidence="18 19">
    <name type="scientific">Paramarasmius palmivorus</name>
    <dbReference type="NCBI Taxonomy" id="297713"/>
    <lineage>
        <taxon>Eukaryota</taxon>
        <taxon>Fungi</taxon>
        <taxon>Dikarya</taxon>
        <taxon>Basidiomycota</taxon>
        <taxon>Agaricomycotina</taxon>
        <taxon>Agaricomycetes</taxon>
        <taxon>Agaricomycetidae</taxon>
        <taxon>Agaricales</taxon>
        <taxon>Marasmiineae</taxon>
        <taxon>Marasmiaceae</taxon>
        <taxon>Paramarasmius</taxon>
    </lineage>
</organism>
<evidence type="ECO:0000256" key="9">
    <source>
        <dbReference type="ARBA" id="ARBA00023004"/>
    </source>
</evidence>
<evidence type="ECO:0000256" key="15">
    <source>
        <dbReference type="PIRSR" id="PIRSR601621-4"/>
    </source>
</evidence>
<feature type="binding site" evidence="13">
    <location>
        <position position="216"/>
    </location>
    <ligand>
        <name>Ca(2+)</name>
        <dbReference type="ChEBI" id="CHEBI:29108"/>
        <label>2</label>
    </ligand>
</feature>
<feature type="binding site" evidence="13">
    <location>
        <position position="223"/>
    </location>
    <ligand>
        <name>Ca(2+)</name>
        <dbReference type="ChEBI" id="CHEBI:29108"/>
        <label>2</label>
    </ligand>
</feature>
<comment type="caution">
    <text evidence="18">The sequence shown here is derived from an EMBL/GenBank/DDBJ whole genome shotgun (WGS) entry which is preliminary data.</text>
</comment>
<keyword evidence="19" id="KW-1185">Reference proteome</keyword>
<gene>
    <name evidence="18" type="ORF">VNI00_014417</name>
</gene>
<feature type="binding site" evidence="13">
    <location>
        <position position="72"/>
    </location>
    <ligand>
        <name>Ca(2+)</name>
        <dbReference type="ChEBI" id="CHEBI:29108"/>
        <label>1</label>
    </ligand>
</feature>
<feature type="binding site" evidence="13">
    <location>
        <position position="90"/>
    </location>
    <ligand>
        <name>Ca(2+)</name>
        <dbReference type="ChEBI" id="CHEBI:29108"/>
        <label>1</label>
    </ligand>
</feature>
<feature type="signal peptide" evidence="16">
    <location>
        <begin position="1"/>
        <end position="18"/>
    </location>
</feature>
<feature type="binding site" evidence="13">
    <location>
        <position position="199"/>
    </location>
    <ligand>
        <name>Ca(2+)</name>
        <dbReference type="ChEBI" id="CHEBI:29108"/>
        <label>2</label>
    </ligand>
</feature>